<keyword evidence="1" id="KW-0812">Transmembrane</keyword>
<evidence type="ECO:0000256" key="1">
    <source>
        <dbReference type="SAM" id="Phobius"/>
    </source>
</evidence>
<keyword evidence="1" id="KW-1133">Transmembrane helix</keyword>
<feature type="transmembrane region" description="Helical" evidence="1">
    <location>
        <begin position="221"/>
        <end position="247"/>
    </location>
</feature>
<evidence type="ECO:0000313" key="3">
    <source>
        <dbReference type="Proteomes" id="UP001065549"/>
    </source>
</evidence>
<reference evidence="2" key="1">
    <citation type="submission" date="2022-09" db="EMBL/GenBank/DDBJ databases">
        <title>Culturomic study of gut microbiota in children with autism spectrum disorder.</title>
        <authorList>
            <person name="Efimov B.A."/>
            <person name="Chaplin A.V."/>
            <person name="Sokolova S.R."/>
            <person name="Pikina A.P."/>
            <person name="Korzhanova M."/>
            <person name="Belova V."/>
            <person name="Korostin D."/>
        </authorList>
    </citation>
    <scope>NUCLEOTIDE SEQUENCE</scope>
    <source>
        <strain evidence="2">ASD5510</strain>
    </source>
</reference>
<dbReference type="AlphaFoldDB" id="A0A9J6QUQ2"/>
<feature type="transmembrane region" description="Helical" evidence="1">
    <location>
        <begin position="12"/>
        <end position="33"/>
    </location>
</feature>
<protein>
    <submittedName>
        <fullName evidence="2">Uncharacterized protein</fullName>
    </submittedName>
</protein>
<name>A0A9J6QUQ2_9FIRM</name>
<proteinExistence type="predicted"/>
<feature type="transmembrane region" description="Helical" evidence="1">
    <location>
        <begin position="62"/>
        <end position="84"/>
    </location>
</feature>
<accession>A0A9J6QUQ2</accession>
<keyword evidence="1" id="KW-0472">Membrane</keyword>
<feature type="transmembrane region" description="Helical" evidence="1">
    <location>
        <begin position="96"/>
        <end position="119"/>
    </location>
</feature>
<organism evidence="2 3">
    <name type="scientific">Hominibacterium faecale</name>
    <dbReference type="NCBI Taxonomy" id="2839743"/>
    <lineage>
        <taxon>Bacteria</taxon>
        <taxon>Bacillati</taxon>
        <taxon>Bacillota</taxon>
        <taxon>Clostridia</taxon>
        <taxon>Peptostreptococcales</taxon>
        <taxon>Anaerovoracaceae</taxon>
        <taxon>Hominibacterium</taxon>
    </lineage>
</organism>
<feature type="transmembrane region" description="Helical" evidence="1">
    <location>
        <begin position="139"/>
        <end position="160"/>
    </location>
</feature>
<evidence type="ECO:0000313" key="2">
    <source>
        <dbReference type="EMBL" id="MCU7378647.1"/>
    </source>
</evidence>
<dbReference type="EMBL" id="JAOSHN010000003">
    <property type="protein sequence ID" value="MCU7378647.1"/>
    <property type="molecule type" value="Genomic_DNA"/>
</dbReference>
<sequence>MVEEIKNLIKKINPYAGIMGIIISLFGAFLYVLRDLCAYFYSLGNLKHWGIDNSYIDLDVSFYSIISSIGWIAFALVTNIIIYYIVISDIIRPVKLIAGIVFYCGIIAVIFLVLCSGINFEPIEILNEFKSSPLRAKGYYLLALMLAATPFLVLGLYKGLSVQWNRYKERQCSQPVRIFPWLPIDGLIKKITSKKINRDNLSKREETSERQEKDNEEDKPFVPIAAALCSCFLVIIISFTSIAYFYLGRGEAQRKTEFKLIGETQVIIYETQDDYIIAECKIEKTDSKQYIHINTDKQEVDHKDSIQTVLKHFDYVQIYDDAEFENVKKSR</sequence>
<keyword evidence="3" id="KW-1185">Reference proteome</keyword>
<dbReference type="Proteomes" id="UP001065549">
    <property type="component" value="Unassembled WGS sequence"/>
</dbReference>
<dbReference type="RefSeq" id="WP_253020010.1">
    <property type="nucleotide sequence ID" value="NZ_JAOSHN010000003.1"/>
</dbReference>
<gene>
    <name evidence="2" type="ORF">OBO34_09805</name>
</gene>
<comment type="caution">
    <text evidence="2">The sequence shown here is derived from an EMBL/GenBank/DDBJ whole genome shotgun (WGS) entry which is preliminary data.</text>
</comment>